<evidence type="ECO:0000256" key="1">
    <source>
        <dbReference type="ARBA" id="ARBA00022737"/>
    </source>
</evidence>
<keyword evidence="1" id="KW-0677">Repeat</keyword>
<keyword evidence="2 3" id="KW-0802">TPR repeat</keyword>
<dbReference type="PROSITE" id="PS50293">
    <property type="entry name" value="TPR_REGION"/>
    <property type="match status" value="1"/>
</dbReference>
<evidence type="ECO:0000313" key="5">
    <source>
        <dbReference type="Proteomes" id="UP000249061"/>
    </source>
</evidence>
<dbReference type="Pfam" id="PF07719">
    <property type="entry name" value="TPR_2"/>
    <property type="match status" value="1"/>
</dbReference>
<evidence type="ECO:0000256" key="3">
    <source>
        <dbReference type="PROSITE-ProRule" id="PRU00339"/>
    </source>
</evidence>
<dbReference type="PROSITE" id="PS50005">
    <property type="entry name" value="TPR"/>
    <property type="match status" value="4"/>
</dbReference>
<comment type="caution">
    <text evidence="4">The sequence shown here is derived from an EMBL/GenBank/DDBJ whole genome shotgun (WGS) entry which is preliminary data.</text>
</comment>
<evidence type="ECO:0000313" key="4">
    <source>
        <dbReference type="EMBL" id="PZR10150.1"/>
    </source>
</evidence>
<name>A0A2W5T3Y2_9BACT</name>
<dbReference type="InterPro" id="IPR011990">
    <property type="entry name" value="TPR-like_helical_dom_sf"/>
</dbReference>
<feature type="repeat" description="TPR" evidence="3">
    <location>
        <begin position="11"/>
        <end position="44"/>
    </location>
</feature>
<dbReference type="NCBIfam" id="NF047558">
    <property type="entry name" value="TPR_END_plus"/>
    <property type="match status" value="1"/>
</dbReference>
<evidence type="ECO:0000256" key="2">
    <source>
        <dbReference type="ARBA" id="ARBA00022803"/>
    </source>
</evidence>
<dbReference type="PANTHER" id="PTHR44227">
    <property type="match status" value="1"/>
</dbReference>
<dbReference type="SUPFAM" id="SSF48452">
    <property type="entry name" value="TPR-like"/>
    <property type="match status" value="1"/>
</dbReference>
<feature type="repeat" description="TPR" evidence="3">
    <location>
        <begin position="180"/>
        <end position="213"/>
    </location>
</feature>
<dbReference type="InterPro" id="IPR052346">
    <property type="entry name" value="O-mannosyl-transferase_TMTC"/>
</dbReference>
<reference evidence="4 5" key="1">
    <citation type="submission" date="2017-08" db="EMBL/GenBank/DDBJ databases">
        <title>Infants hospitalized years apart are colonized by the same room-sourced microbial strains.</title>
        <authorList>
            <person name="Brooks B."/>
            <person name="Olm M.R."/>
            <person name="Firek B.A."/>
            <person name="Baker R."/>
            <person name="Thomas B.C."/>
            <person name="Morowitz M.J."/>
            <person name="Banfield J.F."/>
        </authorList>
    </citation>
    <scope>NUCLEOTIDE SEQUENCE [LARGE SCALE GENOMIC DNA]</scope>
    <source>
        <strain evidence="4">S2_003_000_R2_14</strain>
    </source>
</reference>
<dbReference type="Pfam" id="PF13414">
    <property type="entry name" value="TPR_11"/>
    <property type="match status" value="1"/>
</dbReference>
<sequence length="271" mass="30780">MPREKDSIASADEHNSRGIELADRGWLEEALKEFKKAIELDPNSSHAYDNLATVYAEKKMYREALDAHMTSLRIDPENPTGHYNLASFLAAHGLDFAVTEFQHTIELEEDYPDAHLNLGLAYADLGRTPEAMRELKTAVELDPADALPRHELASLQMEEADYRQAIVQLKEVTRLEPQNFEAWLDLGICYAQKGFYAEAEKAYETARELKGDDLLLLYNLAALYAQWKRKAEALDFLKQSIGLDRAKVLGWLRSDPMFEALEGDADFEALR</sequence>
<organism evidence="4 5">
    <name type="scientific">Archangium gephyra</name>
    <dbReference type="NCBI Taxonomy" id="48"/>
    <lineage>
        <taxon>Bacteria</taxon>
        <taxon>Pseudomonadati</taxon>
        <taxon>Myxococcota</taxon>
        <taxon>Myxococcia</taxon>
        <taxon>Myxococcales</taxon>
        <taxon>Cystobacterineae</taxon>
        <taxon>Archangiaceae</taxon>
        <taxon>Archangium</taxon>
    </lineage>
</organism>
<dbReference type="InterPro" id="IPR019734">
    <property type="entry name" value="TPR_rpt"/>
</dbReference>
<dbReference type="SMART" id="SM00028">
    <property type="entry name" value="TPR"/>
    <property type="match status" value="6"/>
</dbReference>
<dbReference type="AlphaFoldDB" id="A0A2W5T3Y2"/>
<dbReference type="PANTHER" id="PTHR44227:SF3">
    <property type="entry name" value="PROTEIN O-MANNOSYL-TRANSFERASE TMTC4"/>
    <property type="match status" value="1"/>
</dbReference>
<gene>
    <name evidence="4" type="ORF">DI536_20150</name>
</gene>
<dbReference type="InterPro" id="IPR013105">
    <property type="entry name" value="TPR_2"/>
</dbReference>
<dbReference type="Proteomes" id="UP000249061">
    <property type="component" value="Unassembled WGS sequence"/>
</dbReference>
<dbReference type="Pfam" id="PF14559">
    <property type="entry name" value="TPR_19"/>
    <property type="match status" value="1"/>
</dbReference>
<dbReference type="Pfam" id="PF13181">
    <property type="entry name" value="TPR_8"/>
    <property type="match status" value="1"/>
</dbReference>
<protein>
    <submittedName>
        <fullName evidence="4">Uncharacterized protein</fullName>
    </submittedName>
</protein>
<feature type="repeat" description="TPR" evidence="3">
    <location>
        <begin position="45"/>
        <end position="78"/>
    </location>
</feature>
<feature type="repeat" description="TPR" evidence="3">
    <location>
        <begin position="112"/>
        <end position="145"/>
    </location>
</feature>
<dbReference type="Gene3D" id="1.25.40.10">
    <property type="entry name" value="Tetratricopeptide repeat domain"/>
    <property type="match status" value="3"/>
</dbReference>
<proteinExistence type="predicted"/>
<dbReference type="EMBL" id="QFQP01000018">
    <property type="protein sequence ID" value="PZR10150.1"/>
    <property type="molecule type" value="Genomic_DNA"/>
</dbReference>
<accession>A0A2W5T3Y2</accession>